<name>W2SUN0_NECAM</name>
<accession>W2SUN0</accession>
<dbReference type="AlphaFoldDB" id="W2SUN0"/>
<keyword evidence="2" id="KW-1185">Reference proteome</keyword>
<proteinExistence type="predicted"/>
<dbReference type="Proteomes" id="UP000053676">
    <property type="component" value="Unassembled WGS sequence"/>
</dbReference>
<evidence type="ECO:0000313" key="2">
    <source>
        <dbReference type="Proteomes" id="UP000053676"/>
    </source>
</evidence>
<gene>
    <name evidence="1" type="ORF">NECAME_13584</name>
</gene>
<evidence type="ECO:0000313" key="1">
    <source>
        <dbReference type="EMBL" id="ETN73228.1"/>
    </source>
</evidence>
<sequence length="70" mass="7448">MIKAKKGRTGTTVASNNIDRVDIIDCATLDAALSRRSAAATPRRATARFVAPPSAFQPRAARPPLFSHDA</sequence>
<dbReference type="EMBL" id="KI661424">
    <property type="protein sequence ID" value="ETN73228.1"/>
    <property type="molecule type" value="Genomic_DNA"/>
</dbReference>
<protein>
    <submittedName>
        <fullName evidence="1">Uncharacterized protein</fullName>
    </submittedName>
</protein>
<reference evidence="2" key="1">
    <citation type="journal article" date="2014" name="Nat. Genet.">
        <title>Genome of the human hookworm Necator americanus.</title>
        <authorList>
            <person name="Tang Y.T."/>
            <person name="Gao X."/>
            <person name="Rosa B.A."/>
            <person name="Abubucker S."/>
            <person name="Hallsworth-Pepin K."/>
            <person name="Martin J."/>
            <person name="Tyagi R."/>
            <person name="Heizer E."/>
            <person name="Zhang X."/>
            <person name="Bhonagiri-Palsikar V."/>
            <person name="Minx P."/>
            <person name="Warren W.C."/>
            <person name="Wang Q."/>
            <person name="Zhan B."/>
            <person name="Hotez P.J."/>
            <person name="Sternberg P.W."/>
            <person name="Dougall A."/>
            <person name="Gaze S.T."/>
            <person name="Mulvenna J."/>
            <person name="Sotillo J."/>
            <person name="Ranganathan S."/>
            <person name="Rabelo E.M."/>
            <person name="Wilson R.K."/>
            <person name="Felgner P.L."/>
            <person name="Bethony J."/>
            <person name="Hawdon J.M."/>
            <person name="Gasser R.B."/>
            <person name="Loukas A."/>
            <person name="Mitreva M."/>
        </authorList>
    </citation>
    <scope>NUCLEOTIDE SEQUENCE [LARGE SCALE GENOMIC DNA]</scope>
</reference>
<organism evidence="1 2">
    <name type="scientific">Necator americanus</name>
    <name type="common">Human hookworm</name>
    <dbReference type="NCBI Taxonomy" id="51031"/>
    <lineage>
        <taxon>Eukaryota</taxon>
        <taxon>Metazoa</taxon>
        <taxon>Ecdysozoa</taxon>
        <taxon>Nematoda</taxon>
        <taxon>Chromadorea</taxon>
        <taxon>Rhabditida</taxon>
        <taxon>Rhabditina</taxon>
        <taxon>Rhabditomorpha</taxon>
        <taxon>Strongyloidea</taxon>
        <taxon>Ancylostomatidae</taxon>
        <taxon>Bunostominae</taxon>
        <taxon>Necator</taxon>
    </lineage>
</organism>
<dbReference type="KEGG" id="nai:NECAME_13584"/>